<dbReference type="Proteomes" id="UP001519460">
    <property type="component" value="Unassembled WGS sequence"/>
</dbReference>
<keyword evidence="2" id="KW-1185">Reference proteome</keyword>
<evidence type="ECO:0000313" key="1">
    <source>
        <dbReference type="EMBL" id="KAK7505788.1"/>
    </source>
</evidence>
<dbReference type="AlphaFoldDB" id="A0ABD0M3G5"/>
<sequence>MVGLFELQKAIIGALRACDIRLMYGSEKRIRSDSFCEPCLKEITLPGSILSPVDQLLAALPQALAMACLACCVQRDISSLAGACSAGSDLAITGVAPGLITLRHGQYMGILPYLSRIGRQCGFGRTSSRVISFSCFARVVFRV</sequence>
<proteinExistence type="predicted"/>
<accession>A0ABD0M3G5</accession>
<organism evidence="1 2">
    <name type="scientific">Batillaria attramentaria</name>
    <dbReference type="NCBI Taxonomy" id="370345"/>
    <lineage>
        <taxon>Eukaryota</taxon>
        <taxon>Metazoa</taxon>
        <taxon>Spiralia</taxon>
        <taxon>Lophotrochozoa</taxon>
        <taxon>Mollusca</taxon>
        <taxon>Gastropoda</taxon>
        <taxon>Caenogastropoda</taxon>
        <taxon>Sorbeoconcha</taxon>
        <taxon>Cerithioidea</taxon>
        <taxon>Batillariidae</taxon>
        <taxon>Batillaria</taxon>
    </lineage>
</organism>
<name>A0ABD0M3G5_9CAEN</name>
<reference evidence="1 2" key="1">
    <citation type="journal article" date="2023" name="Sci. Data">
        <title>Genome assembly of the Korean intertidal mud-creeper Batillaria attramentaria.</title>
        <authorList>
            <person name="Patra A.K."/>
            <person name="Ho P.T."/>
            <person name="Jun S."/>
            <person name="Lee S.J."/>
            <person name="Kim Y."/>
            <person name="Won Y.J."/>
        </authorList>
    </citation>
    <scope>NUCLEOTIDE SEQUENCE [LARGE SCALE GENOMIC DNA]</scope>
    <source>
        <strain evidence="1">Wonlab-2016</strain>
    </source>
</reference>
<comment type="caution">
    <text evidence="1">The sequence shown here is derived from an EMBL/GenBank/DDBJ whole genome shotgun (WGS) entry which is preliminary data.</text>
</comment>
<evidence type="ECO:0000313" key="2">
    <source>
        <dbReference type="Proteomes" id="UP001519460"/>
    </source>
</evidence>
<protein>
    <submittedName>
        <fullName evidence="1">Uncharacterized protein</fullName>
    </submittedName>
</protein>
<dbReference type="EMBL" id="JACVVK020000009">
    <property type="protein sequence ID" value="KAK7505788.1"/>
    <property type="molecule type" value="Genomic_DNA"/>
</dbReference>
<gene>
    <name evidence="1" type="ORF">BaRGS_00003059</name>
</gene>